<feature type="binding site" evidence="5">
    <location>
        <position position="104"/>
    </location>
    <ligand>
        <name>substrate</name>
    </ligand>
</feature>
<evidence type="ECO:0000256" key="6">
    <source>
        <dbReference type="PIRSR" id="PIRSR000097-3"/>
    </source>
</evidence>
<dbReference type="Proteomes" id="UP000094819">
    <property type="component" value="Unassembled WGS sequence"/>
</dbReference>
<dbReference type="PANTHER" id="PTHR43827">
    <property type="entry name" value="2,5-DIKETO-D-GLUCONIC ACID REDUCTASE"/>
    <property type="match status" value="1"/>
</dbReference>
<name>A0A1E3HPD6_9TREE</name>
<dbReference type="GO" id="GO:0016652">
    <property type="term" value="F:oxidoreductase activity, acting on NAD(P)H as acceptor"/>
    <property type="evidence" value="ECO:0007669"/>
    <property type="project" value="InterPro"/>
</dbReference>
<evidence type="ECO:0000313" key="8">
    <source>
        <dbReference type="EMBL" id="ODN78184.1"/>
    </source>
</evidence>
<protein>
    <submittedName>
        <fullName evidence="8">Oxidoreductase</fullName>
    </submittedName>
</protein>
<reference evidence="8 9" key="1">
    <citation type="submission" date="2016-06" db="EMBL/GenBank/DDBJ databases">
        <title>Evolution of pathogenesis and genome organization in the Tremellales.</title>
        <authorList>
            <person name="Cuomo C."/>
            <person name="Litvintseva A."/>
            <person name="Heitman J."/>
            <person name="Chen Y."/>
            <person name="Sun S."/>
            <person name="Springer D."/>
            <person name="Dromer F."/>
            <person name="Young S."/>
            <person name="Zeng Q."/>
            <person name="Chapman S."/>
            <person name="Gujja S."/>
            <person name="Saif S."/>
            <person name="Birren B."/>
        </authorList>
    </citation>
    <scope>NUCLEOTIDE SEQUENCE [LARGE SCALE GENOMIC DNA]</scope>
    <source>
        <strain evidence="8 9">CBS 7118</strain>
    </source>
</reference>
<dbReference type="AlphaFoldDB" id="A0A1E3HPD6"/>
<evidence type="ECO:0000313" key="9">
    <source>
        <dbReference type="Proteomes" id="UP000094819"/>
    </source>
</evidence>
<dbReference type="InterPro" id="IPR023210">
    <property type="entry name" value="NADP_OxRdtase_dom"/>
</dbReference>
<keyword evidence="9" id="KW-1185">Reference proteome</keyword>
<dbReference type="PIRSF" id="PIRSF000097">
    <property type="entry name" value="AKR"/>
    <property type="match status" value="1"/>
</dbReference>
<dbReference type="InterPro" id="IPR020471">
    <property type="entry name" value="AKR"/>
</dbReference>
<evidence type="ECO:0000256" key="5">
    <source>
        <dbReference type="PIRSR" id="PIRSR000097-2"/>
    </source>
</evidence>
<proteinExistence type="inferred from homology"/>
<dbReference type="InterPro" id="IPR018170">
    <property type="entry name" value="Aldo/ket_reductase_CS"/>
</dbReference>
<feature type="domain" description="NADP-dependent oxidoreductase" evidence="7">
    <location>
        <begin position="26"/>
        <end position="263"/>
    </location>
</feature>
<evidence type="ECO:0000256" key="2">
    <source>
        <dbReference type="ARBA" id="ARBA00022857"/>
    </source>
</evidence>
<dbReference type="InterPro" id="IPR036812">
    <property type="entry name" value="NAD(P)_OxRdtase_dom_sf"/>
</dbReference>
<keyword evidence="2" id="KW-0521">NADP</keyword>
<evidence type="ECO:0000259" key="7">
    <source>
        <dbReference type="Pfam" id="PF00248"/>
    </source>
</evidence>
<dbReference type="FunFam" id="3.20.20.100:FF:000002">
    <property type="entry name" value="2,5-diketo-D-gluconic acid reductase A"/>
    <property type="match status" value="1"/>
</dbReference>
<dbReference type="OrthoDB" id="416253at2759"/>
<dbReference type="Pfam" id="PF00248">
    <property type="entry name" value="Aldo_ket_red"/>
    <property type="match status" value="1"/>
</dbReference>
<dbReference type="GO" id="GO:0016616">
    <property type="term" value="F:oxidoreductase activity, acting on the CH-OH group of donors, NAD or NADP as acceptor"/>
    <property type="evidence" value="ECO:0007669"/>
    <property type="project" value="UniProtKB-ARBA"/>
</dbReference>
<dbReference type="EMBL" id="AWGH01000048">
    <property type="protein sequence ID" value="ODN78184.1"/>
    <property type="molecule type" value="Genomic_DNA"/>
</dbReference>
<dbReference type="Gene3D" id="3.20.20.100">
    <property type="entry name" value="NADP-dependent oxidoreductase domain"/>
    <property type="match status" value="1"/>
</dbReference>
<dbReference type="CDD" id="cd19120">
    <property type="entry name" value="AKR_AKR3C2-3"/>
    <property type="match status" value="1"/>
</dbReference>
<dbReference type="SUPFAM" id="SSF51430">
    <property type="entry name" value="NAD(P)-linked oxidoreductase"/>
    <property type="match status" value="1"/>
</dbReference>
<comment type="caution">
    <text evidence="8">The sequence shown here is derived from an EMBL/GenBank/DDBJ whole genome shotgun (WGS) entry which is preliminary data.</text>
</comment>
<feature type="site" description="Lowers pKa of active site Tyr" evidence="6">
    <location>
        <position position="73"/>
    </location>
</feature>
<dbReference type="PANTHER" id="PTHR43827:SF3">
    <property type="entry name" value="NADP-DEPENDENT OXIDOREDUCTASE DOMAIN-CONTAINING PROTEIN"/>
    <property type="match status" value="1"/>
</dbReference>
<dbReference type="PRINTS" id="PR00069">
    <property type="entry name" value="ALDKETRDTASE"/>
</dbReference>
<dbReference type="InterPro" id="IPR044494">
    <property type="entry name" value="AKR3C2/3"/>
</dbReference>
<feature type="active site" description="Proton donor" evidence="4">
    <location>
        <position position="48"/>
    </location>
</feature>
<comment type="similarity">
    <text evidence="1">Belongs to the aldo/keto reductase family.</text>
</comment>
<evidence type="ECO:0000256" key="1">
    <source>
        <dbReference type="ARBA" id="ARBA00007905"/>
    </source>
</evidence>
<dbReference type="GeneID" id="30197184"/>
<evidence type="ECO:0000256" key="3">
    <source>
        <dbReference type="ARBA" id="ARBA00023002"/>
    </source>
</evidence>
<dbReference type="RefSeq" id="XP_019028068.1">
    <property type="nucleotide sequence ID" value="XM_019179946.1"/>
</dbReference>
<keyword evidence="3" id="KW-0560">Oxidoreductase</keyword>
<dbReference type="PROSITE" id="PS00062">
    <property type="entry name" value="ALDOKETO_REDUCTASE_2"/>
    <property type="match status" value="1"/>
</dbReference>
<sequence length="273" mass="30035">MPFTHITLNDGRKMPAIAFGTAKIPDAASNISQAIKVGFTHIDTAQNYGTETDVGLAIKSSDLPRQDLWITTKWSNVDDKSPRQSITESLENLGVEYVDLYLIHSPSFQKGRGEIQDWWKEFEALYEEGLAKSIGVSNFTKEQMEELLLHATIKPVVNQIFLHPYNIVTQGPLVASLAEQNIVTEGYSTLMPLTSMPGGPVDKPVEEIAKRLGKTPEQVLLAWSKAKGVVIVTTSCKKDRLESYLEVGDITLSPQDVDAIDEAGKTGFVGVMN</sequence>
<organism evidence="8 9">
    <name type="scientific">Cryptococcus wingfieldii CBS 7118</name>
    <dbReference type="NCBI Taxonomy" id="1295528"/>
    <lineage>
        <taxon>Eukaryota</taxon>
        <taxon>Fungi</taxon>
        <taxon>Dikarya</taxon>
        <taxon>Basidiomycota</taxon>
        <taxon>Agaricomycotina</taxon>
        <taxon>Tremellomycetes</taxon>
        <taxon>Tremellales</taxon>
        <taxon>Cryptococcaceae</taxon>
        <taxon>Cryptococcus</taxon>
    </lineage>
</organism>
<accession>A0A1E3HPD6</accession>
<gene>
    <name evidence="8" type="ORF">L198_07973</name>
</gene>
<evidence type="ECO:0000256" key="4">
    <source>
        <dbReference type="PIRSR" id="PIRSR000097-1"/>
    </source>
</evidence>